<feature type="region of interest" description="Disordered" evidence="2">
    <location>
        <begin position="247"/>
        <end position="292"/>
    </location>
</feature>
<organism evidence="4 5">
    <name type="scientific">Bugula neritina</name>
    <name type="common">Brown bryozoan</name>
    <name type="synonym">Sertularia neritina</name>
    <dbReference type="NCBI Taxonomy" id="10212"/>
    <lineage>
        <taxon>Eukaryota</taxon>
        <taxon>Metazoa</taxon>
        <taxon>Spiralia</taxon>
        <taxon>Lophotrochozoa</taxon>
        <taxon>Bryozoa</taxon>
        <taxon>Gymnolaemata</taxon>
        <taxon>Cheilostomatida</taxon>
        <taxon>Flustrina</taxon>
        <taxon>Buguloidea</taxon>
        <taxon>Bugulidae</taxon>
        <taxon>Bugula</taxon>
    </lineage>
</organism>
<keyword evidence="1" id="KW-0343">GTPase activation</keyword>
<accession>A0A7J7KDK4</accession>
<dbReference type="GO" id="GO:0031267">
    <property type="term" value="F:small GTPase binding"/>
    <property type="evidence" value="ECO:0007669"/>
    <property type="project" value="InterPro"/>
</dbReference>
<dbReference type="Proteomes" id="UP000593567">
    <property type="component" value="Unassembled WGS sequence"/>
</dbReference>
<feature type="compositionally biased region" description="Low complexity" evidence="2">
    <location>
        <begin position="252"/>
        <end position="264"/>
    </location>
</feature>
<dbReference type="GO" id="GO:0005096">
    <property type="term" value="F:GTPase activator activity"/>
    <property type="evidence" value="ECO:0007669"/>
    <property type="project" value="UniProtKB-KW"/>
</dbReference>
<dbReference type="InterPro" id="IPR049041">
    <property type="entry name" value="RalBP1-like_Ral-bd"/>
</dbReference>
<dbReference type="OrthoDB" id="10033734at2759"/>
<comment type="caution">
    <text evidence="4">The sequence shown here is derived from an EMBL/GenBank/DDBJ whole genome shotgun (WGS) entry which is preliminary data.</text>
</comment>
<evidence type="ECO:0000313" key="5">
    <source>
        <dbReference type="Proteomes" id="UP000593567"/>
    </source>
</evidence>
<keyword evidence="5" id="KW-1185">Reference proteome</keyword>
<feature type="compositionally biased region" description="Low complexity" evidence="2">
    <location>
        <begin position="397"/>
        <end position="410"/>
    </location>
</feature>
<proteinExistence type="predicted"/>
<dbReference type="Pfam" id="PF20924">
    <property type="entry name" value="RLIP76_Ral-bd"/>
    <property type="match status" value="1"/>
</dbReference>
<feature type="region of interest" description="Disordered" evidence="2">
    <location>
        <begin position="395"/>
        <end position="418"/>
    </location>
</feature>
<dbReference type="PANTHER" id="PTHR12783">
    <property type="entry name" value="RALA BINDING PROTEIN 1 RALBP1"/>
    <property type="match status" value="1"/>
</dbReference>
<evidence type="ECO:0000259" key="3">
    <source>
        <dbReference type="Pfam" id="PF20924"/>
    </source>
</evidence>
<name>A0A7J7KDK4_BUGNE</name>
<sequence>MNLISKPKLIVIMGILYRPPLATAASKWSVDMPETAEAIEEELHKQESLLNKLHQELSHSHSLKNSEKEDRVWEVQRAVTQLKRKLKLIAKTQAARQLEQAQLATSKVQRADPNRRSINAAELNFALQSGSLRRTHRTSQAELASASSTASIAASTEGLHSLHKQSAAAEPSAVSSHPKKGAASEVPPTDPPSRDQFITDEPSASHLAADQPLAGHLAADQPLAGHLAADQPLAGHLAADQPLAGHLAADQPLPSSSPNNLPLSADVSNTTETGNEVKEDIQTSPQTQALPISEAAVQEPTLGLTATDQSEVLKPQTIQSLVPVQTSGLTMDPGTAMLLIPEKLHAGVDNSDANRTLESHDQLYNIADDDELRLLIAEEAQLIWEEEELIAIRHSSETMSSDEYYSSTSDTEPEDESAAQAELDNLVMTLMELTQQNEECEAKNAEMVKKIHEERMGCVNVKIQIRLLQQQMLGAQAEEQSLI</sequence>
<gene>
    <name evidence="4" type="ORF">EB796_006079</name>
</gene>
<dbReference type="Gene3D" id="1.20.58.90">
    <property type="match status" value="1"/>
</dbReference>
<evidence type="ECO:0000313" key="4">
    <source>
        <dbReference type="EMBL" id="KAF6035616.1"/>
    </source>
</evidence>
<feature type="region of interest" description="Disordered" evidence="2">
    <location>
        <begin position="154"/>
        <end position="199"/>
    </location>
</feature>
<dbReference type="GO" id="GO:0007264">
    <property type="term" value="P:small GTPase-mediated signal transduction"/>
    <property type="evidence" value="ECO:0007669"/>
    <property type="project" value="InterPro"/>
</dbReference>
<dbReference type="PANTHER" id="PTHR12783:SF5">
    <property type="entry name" value="RALA-BINDING PROTEIN 1"/>
    <property type="match status" value="1"/>
</dbReference>
<reference evidence="4" key="1">
    <citation type="submission" date="2020-06" db="EMBL/GenBank/DDBJ databases">
        <title>Draft genome of Bugula neritina, a colonial animal packing powerful symbionts and potential medicines.</title>
        <authorList>
            <person name="Rayko M."/>
        </authorList>
    </citation>
    <scope>NUCLEOTIDE SEQUENCE [LARGE SCALE GENOMIC DNA]</scope>
    <source>
        <strain evidence="4">Kwan_BN1</strain>
    </source>
</reference>
<evidence type="ECO:0000256" key="1">
    <source>
        <dbReference type="ARBA" id="ARBA00022468"/>
    </source>
</evidence>
<protein>
    <recommendedName>
        <fullName evidence="3">RalA-binding protein 1-like Ral binding domain-containing protein</fullName>
    </recommendedName>
</protein>
<dbReference type="AlphaFoldDB" id="A0A7J7KDK4"/>
<feature type="domain" description="RalA-binding protein 1-like Ral binding" evidence="3">
    <location>
        <begin position="39"/>
        <end position="87"/>
    </location>
</feature>
<evidence type="ECO:0000256" key="2">
    <source>
        <dbReference type="SAM" id="MobiDB-lite"/>
    </source>
</evidence>
<dbReference type="EMBL" id="VXIV02000852">
    <property type="protein sequence ID" value="KAF6035616.1"/>
    <property type="molecule type" value="Genomic_DNA"/>
</dbReference>
<dbReference type="InterPro" id="IPR039767">
    <property type="entry name" value="RALBP1"/>
</dbReference>